<proteinExistence type="predicted"/>
<organism evidence="4 5">
    <name type="scientific">Candidatus Fimimonas gallinarum</name>
    <dbReference type="NCBI Taxonomy" id="2840821"/>
    <lineage>
        <taxon>Bacteria</taxon>
        <taxon>Pseudomonadati</taxon>
        <taxon>Myxococcota</taxon>
        <taxon>Myxococcia</taxon>
        <taxon>Myxococcales</taxon>
        <taxon>Cystobacterineae</taxon>
        <taxon>Myxococcaceae</taxon>
        <taxon>Myxococcaceae incertae sedis</taxon>
        <taxon>Candidatus Fimimonas</taxon>
    </lineage>
</organism>
<protein>
    <submittedName>
        <fullName evidence="4">tRNA1(Val) (Adenine(37)-N6)-methyltransferase</fullName>
    </submittedName>
</protein>
<sequence length="247" mass="27007">MQVQLKPTEKLEDLQCDGLQLIQSSAEYRFTTDAVLLANFCKDMTGKRCVDLCAGSGVISLLLARKKHPASVVGVEIQPQLADMMLRSVQYNGLQDVVSVVNADLKDYGESNKNCADVVVCNPPYRKAGSGERQLAQNIALCRHEIAATLNDVVRCASMLLNNRGSFYLVHQSNRLAEITVSCARNNLAVKEILPVCPKPDKQPNVVLVRAVKGGGADCILHSPMYVCDEKGNYTPQAKAWYGLPNN</sequence>
<reference evidence="4" key="1">
    <citation type="submission" date="2020-10" db="EMBL/GenBank/DDBJ databases">
        <authorList>
            <person name="Gilroy R."/>
        </authorList>
    </citation>
    <scope>NUCLEOTIDE SEQUENCE</scope>
    <source>
        <strain evidence="4">CHK121-14286</strain>
    </source>
</reference>
<dbReference type="GO" id="GO:0008170">
    <property type="term" value="F:N-methyltransferase activity"/>
    <property type="evidence" value="ECO:0007669"/>
    <property type="project" value="UniProtKB-ARBA"/>
</dbReference>
<name>A0A9D1E3C9_9BACT</name>
<dbReference type="AlphaFoldDB" id="A0A9D1E3C9"/>
<evidence type="ECO:0000313" key="4">
    <source>
        <dbReference type="EMBL" id="HIR65727.1"/>
    </source>
</evidence>
<evidence type="ECO:0000259" key="3">
    <source>
        <dbReference type="Pfam" id="PF05175"/>
    </source>
</evidence>
<dbReference type="PROSITE" id="PS00092">
    <property type="entry name" value="N6_MTASE"/>
    <property type="match status" value="1"/>
</dbReference>
<dbReference type="InterPro" id="IPR007848">
    <property type="entry name" value="Small_mtfrase_dom"/>
</dbReference>
<gene>
    <name evidence="4" type="ORF">IAC95_02405</name>
</gene>
<evidence type="ECO:0000256" key="2">
    <source>
        <dbReference type="ARBA" id="ARBA00022691"/>
    </source>
</evidence>
<evidence type="ECO:0000313" key="5">
    <source>
        <dbReference type="Proteomes" id="UP000824200"/>
    </source>
</evidence>
<dbReference type="GO" id="GO:0032259">
    <property type="term" value="P:methylation"/>
    <property type="evidence" value="ECO:0007669"/>
    <property type="project" value="UniProtKB-KW"/>
</dbReference>
<dbReference type="SUPFAM" id="SSF53335">
    <property type="entry name" value="S-adenosyl-L-methionine-dependent methyltransferases"/>
    <property type="match status" value="1"/>
</dbReference>
<dbReference type="Proteomes" id="UP000824200">
    <property type="component" value="Unassembled WGS sequence"/>
</dbReference>
<dbReference type="PANTHER" id="PTHR47739">
    <property type="entry name" value="TRNA1(VAL) (ADENINE(37)-N6)-METHYLTRANSFERASE"/>
    <property type="match status" value="1"/>
</dbReference>
<accession>A0A9D1E3C9</accession>
<feature type="domain" description="Methyltransferase small" evidence="3">
    <location>
        <begin position="34"/>
        <end position="139"/>
    </location>
</feature>
<dbReference type="GO" id="GO:0003676">
    <property type="term" value="F:nucleic acid binding"/>
    <property type="evidence" value="ECO:0007669"/>
    <property type="project" value="InterPro"/>
</dbReference>
<dbReference type="PANTHER" id="PTHR47739:SF1">
    <property type="entry name" value="TRNA1(VAL) (ADENINE(37)-N6)-METHYLTRANSFERASE"/>
    <property type="match status" value="1"/>
</dbReference>
<dbReference type="InterPro" id="IPR029063">
    <property type="entry name" value="SAM-dependent_MTases_sf"/>
</dbReference>
<dbReference type="Gene3D" id="3.40.50.150">
    <property type="entry name" value="Vaccinia Virus protein VP39"/>
    <property type="match status" value="1"/>
</dbReference>
<reference evidence="4" key="2">
    <citation type="journal article" date="2021" name="PeerJ">
        <title>Extensive microbial diversity within the chicken gut microbiome revealed by metagenomics and culture.</title>
        <authorList>
            <person name="Gilroy R."/>
            <person name="Ravi A."/>
            <person name="Getino M."/>
            <person name="Pursley I."/>
            <person name="Horton D.L."/>
            <person name="Alikhan N.F."/>
            <person name="Baker D."/>
            <person name="Gharbi K."/>
            <person name="Hall N."/>
            <person name="Watson M."/>
            <person name="Adriaenssens E.M."/>
            <person name="Foster-Nyarko E."/>
            <person name="Jarju S."/>
            <person name="Secka A."/>
            <person name="Antonio M."/>
            <person name="Oren A."/>
            <person name="Chaudhuri R.R."/>
            <person name="La Ragione R."/>
            <person name="Hildebrand F."/>
            <person name="Pallen M.J."/>
        </authorList>
    </citation>
    <scope>NUCLEOTIDE SEQUENCE</scope>
    <source>
        <strain evidence="4">CHK121-14286</strain>
    </source>
</reference>
<keyword evidence="1" id="KW-0489">Methyltransferase</keyword>
<evidence type="ECO:0000256" key="1">
    <source>
        <dbReference type="ARBA" id="ARBA00022603"/>
    </source>
</evidence>
<keyword evidence="1" id="KW-0808">Transferase</keyword>
<dbReference type="GO" id="GO:0008757">
    <property type="term" value="F:S-adenosylmethionine-dependent methyltransferase activity"/>
    <property type="evidence" value="ECO:0007669"/>
    <property type="project" value="UniProtKB-ARBA"/>
</dbReference>
<dbReference type="InterPro" id="IPR002052">
    <property type="entry name" value="DNA_methylase_N6_adenine_CS"/>
</dbReference>
<dbReference type="InterPro" id="IPR050210">
    <property type="entry name" value="tRNA_Adenine-N(6)_MTase"/>
</dbReference>
<comment type="caution">
    <text evidence="4">The sequence shown here is derived from an EMBL/GenBank/DDBJ whole genome shotgun (WGS) entry which is preliminary data.</text>
</comment>
<dbReference type="Pfam" id="PF05175">
    <property type="entry name" value="MTS"/>
    <property type="match status" value="1"/>
</dbReference>
<dbReference type="CDD" id="cd02440">
    <property type="entry name" value="AdoMet_MTases"/>
    <property type="match status" value="1"/>
</dbReference>
<keyword evidence="2" id="KW-0949">S-adenosyl-L-methionine</keyword>
<dbReference type="EMBL" id="DVHL01000018">
    <property type="protein sequence ID" value="HIR65727.1"/>
    <property type="molecule type" value="Genomic_DNA"/>
</dbReference>